<keyword evidence="1" id="KW-0285">Flavoprotein</keyword>
<dbReference type="SUPFAM" id="SSF51679">
    <property type="entry name" value="Bacterial luciferase-like"/>
    <property type="match status" value="1"/>
</dbReference>
<sequence>MARKRLIFNAFVCPSPGHVKPGLWPHDLPGNELADFDRLDTWIRLAKKLEEGRFDGLFIGDVLGLYAPYGGNWDVFVRDGNRFPMLDSLILASTLVPETQNLGLILTASVIQDHPYSLARRIATLDHFSEGRVGWNIVTSSTENAHRNYGADTIVNHDERYEWAEEHVDAVLKLLEGSWEEGAVVRDSARRIYADPGKVHRINHEGRHYRVEGPLIVHPSPQRVPTLFQAGSSPRGIDFATRFAEGALLLNSLEGAGNVISGLRQGAARHGRRPEDIKILAALTFVVGSTEREAKEKWEQYEDLMNHEALAAEVGGNIGIDLSKLDMDDPIDYSNAQGGIGKIIAEAKKYRNGVITKRQYLQGVARETTIVGTPEQVADRLEQWQDAGIDGVNVMNYLIPGTYHDFVDHVIPELRSRGLAQTEYSPGTLREKLFVEGPHLNRRHPGYAYRGAFTAPL</sequence>
<proteinExistence type="inferred from homology"/>
<keyword evidence="2" id="KW-0288">FMN</keyword>
<dbReference type="PANTHER" id="PTHR30011">
    <property type="entry name" value="ALKANESULFONATE MONOOXYGENASE-RELATED"/>
    <property type="match status" value="1"/>
</dbReference>
<evidence type="ECO:0000313" key="7">
    <source>
        <dbReference type="EMBL" id="MFC7600609.1"/>
    </source>
</evidence>
<dbReference type="EMBL" id="JBHTEE010000001">
    <property type="protein sequence ID" value="MFC7600609.1"/>
    <property type="molecule type" value="Genomic_DNA"/>
</dbReference>
<reference evidence="8" key="1">
    <citation type="journal article" date="2019" name="Int. J. Syst. Evol. Microbiol.">
        <title>The Global Catalogue of Microorganisms (GCM) 10K type strain sequencing project: providing services to taxonomists for standard genome sequencing and annotation.</title>
        <authorList>
            <consortium name="The Broad Institute Genomics Platform"/>
            <consortium name="The Broad Institute Genome Sequencing Center for Infectious Disease"/>
            <person name="Wu L."/>
            <person name="Ma J."/>
        </authorList>
    </citation>
    <scope>NUCLEOTIDE SEQUENCE [LARGE SCALE GENOMIC DNA]</scope>
    <source>
        <strain evidence="8">JCM 10083</strain>
    </source>
</reference>
<dbReference type="InterPro" id="IPR036661">
    <property type="entry name" value="Luciferase-like_sf"/>
</dbReference>
<evidence type="ECO:0000256" key="2">
    <source>
        <dbReference type="ARBA" id="ARBA00022643"/>
    </source>
</evidence>
<dbReference type="Pfam" id="PF00296">
    <property type="entry name" value="Bac_luciferase"/>
    <property type="match status" value="1"/>
</dbReference>
<dbReference type="GO" id="GO:0004497">
    <property type="term" value="F:monooxygenase activity"/>
    <property type="evidence" value="ECO:0007669"/>
    <property type="project" value="UniProtKB-KW"/>
</dbReference>
<dbReference type="Gene3D" id="3.20.20.30">
    <property type="entry name" value="Luciferase-like domain"/>
    <property type="match status" value="1"/>
</dbReference>
<evidence type="ECO:0000256" key="1">
    <source>
        <dbReference type="ARBA" id="ARBA00022630"/>
    </source>
</evidence>
<comment type="caution">
    <text evidence="7">The sequence shown here is derived from an EMBL/GenBank/DDBJ whole genome shotgun (WGS) entry which is preliminary data.</text>
</comment>
<evidence type="ECO:0000256" key="5">
    <source>
        <dbReference type="ARBA" id="ARBA00033748"/>
    </source>
</evidence>
<dbReference type="InterPro" id="IPR011251">
    <property type="entry name" value="Luciferase-like_dom"/>
</dbReference>
<dbReference type="EC" id="1.14.-.-" evidence="7"/>
<dbReference type="RefSeq" id="WP_343969222.1">
    <property type="nucleotide sequence ID" value="NZ_BAAAGK010000075.1"/>
</dbReference>
<feature type="domain" description="Luciferase-like" evidence="6">
    <location>
        <begin position="37"/>
        <end position="390"/>
    </location>
</feature>
<dbReference type="InterPro" id="IPR016215">
    <property type="entry name" value="NTA_MOA"/>
</dbReference>
<keyword evidence="4 7" id="KW-0503">Monooxygenase</keyword>
<keyword evidence="3 7" id="KW-0560">Oxidoreductase</keyword>
<dbReference type="NCBIfam" id="TIGR03860">
    <property type="entry name" value="FMN_nitrolo"/>
    <property type="match status" value="1"/>
</dbReference>
<evidence type="ECO:0000259" key="6">
    <source>
        <dbReference type="Pfam" id="PF00296"/>
    </source>
</evidence>
<organism evidence="7 8">
    <name type="scientific">Streptosporangium amethystogenes subsp. fukuiense</name>
    <dbReference type="NCBI Taxonomy" id="698418"/>
    <lineage>
        <taxon>Bacteria</taxon>
        <taxon>Bacillati</taxon>
        <taxon>Actinomycetota</taxon>
        <taxon>Actinomycetes</taxon>
        <taxon>Streptosporangiales</taxon>
        <taxon>Streptosporangiaceae</taxon>
        <taxon>Streptosporangium</taxon>
    </lineage>
</organism>
<comment type="similarity">
    <text evidence="5">Belongs to the NtaA/SnaA/DszA monooxygenase family.</text>
</comment>
<evidence type="ECO:0000256" key="4">
    <source>
        <dbReference type="ARBA" id="ARBA00023033"/>
    </source>
</evidence>
<dbReference type="InterPro" id="IPR051260">
    <property type="entry name" value="Diverse_substr_monoxygenases"/>
</dbReference>
<dbReference type="PIRSF" id="PIRSF000337">
    <property type="entry name" value="NTA_MOA"/>
    <property type="match status" value="1"/>
</dbReference>
<evidence type="ECO:0000256" key="3">
    <source>
        <dbReference type="ARBA" id="ARBA00023002"/>
    </source>
</evidence>
<accession>A0ABW2SY71</accession>
<keyword evidence="8" id="KW-1185">Reference proteome</keyword>
<gene>
    <name evidence="7" type="ORF">ACFQVD_10925</name>
</gene>
<dbReference type="Proteomes" id="UP001596514">
    <property type="component" value="Unassembled WGS sequence"/>
</dbReference>
<protein>
    <submittedName>
        <fullName evidence="7">NtaA/DmoA family FMN-dependent monooxygenase</fullName>
        <ecNumber evidence="7">1.14.-.-</ecNumber>
    </submittedName>
</protein>
<dbReference type="PANTHER" id="PTHR30011:SF16">
    <property type="entry name" value="C2H2 FINGER DOMAIN TRANSCRIPTION FACTOR (EUROFUNG)-RELATED"/>
    <property type="match status" value="1"/>
</dbReference>
<evidence type="ECO:0000313" key="8">
    <source>
        <dbReference type="Proteomes" id="UP001596514"/>
    </source>
</evidence>
<name>A0ABW2SY71_9ACTN</name>